<gene>
    <name evidence="3" type="ORF">IAC55_06175</name>
</gene>
<evidence type="ECO:0000313" key="4">
    <source>
        <dbReference type="Proteomes" id="UP000823611"/>
    </source>
</evidence>
<keyword evidence="2" id="KW-0812">Transmembrane</keyword>
<dbReference type="Gene3D" id="2.170.120.40">
    <property type="entry name" value="YbbR-like domain"/>
    <property type="match status" value="2"/>
</dbReference>
<dbReference type="PANTHER" id="PTHR37804:SF1">
    <property type="entry name" value="CDAA REGULATORY PROTEIN CDAR"/>
    <property type="match status" value="1"/>
</dbReference>
<feature type="transmembrane region" description="Helical" evidence="2">
    <location>
        <begin position="12"/>
        <end position="30"/>
    </location>
</feature>
<feature type="region of interest" description="Disordered" evidence="1">
    <location>
        <begin position="416"/>
        <end position="436"/>
    </location>
</feature>
<comment type="caution">
    <text evidence="3">The sequence shown here is derived from an EMBL/GenBank/DDBJ whole genome shotgun (WGS) entry which is preliminary data.</text>
</comment>
<evidence type="ECO:0000256" key="1">
    <source>
        <dbReference type="SAM" id="MobiDB-lite"/>
    </source>
</evidence>
<protein>
    <recommendedName>
        <fullName evidence="5">YbbR-like protein</fullName>
    </recommendedName>
</protein>
<proteinExistence type="predicted"/>
<reference evidence="3" key="1">
    <citation type="submission" date="2020-10" db="EMBL/GenBank/DDBJ databases">
        <authorList>
            <person name="Gilroy R."/>
        </authorList>
    </citation>
    <scope>NUCLEOTIDE SEQUENCE</scope>
    <source>
        <strain evidence="3">F6-4510</strain>
    </source>
</reference>
<evidence type="ECO:0008006" key="5">
    <source>
        <dbReference type="Google" id="ProtNLM"/>
    </source>
</evidence>
<evidence type="ECO:0000313" key="3">
    <source>
        <dbReference type="EMBL" id="MBO8434888.1"/>
    </source>
</evidence>
<organism evidence="3 4">
    <name type="scientific">Candidatus Fimicola merdigallinarum</name>
    <dbReference type="NCBI Taxonomy" id="2840819"/>
    <lineage>
        <taxon>Bacteria</taxon>
        <taxon>Bacillati</taxon>
        <taxon>Bacillota</taxon>
        <taxon>Clostridia</taxon>
        <taxon>Lachnospirales</taxon>
        <taxon>Lachnospiraceae</taxon>
        <taxon>Lachnospiraceae incertae sedis</taxon>
        <taxon>Candidatus Fimicola</taxon>
    </lineage>
</organism>
<keyword evidence="2" id="KW-0472">Membrane</keyword>
<feature type="compositionally biased region" description="Acidic residues" evidence="1">
    <location>
        <begin position="426"/>
        <end position="436"/>
    </location>
</feature>
<evidence type="ECO:0000256" key="2">
    <source>
        <dbReference type="SAM" id="Phobius"/>
    </source>
</evidence>
<reference evidence="3" key="2">
    <citation type="journal article" date="2021" name="PeerJ">
        <title>Extensive microbial diversity within the chicken gut microbiome revealed by metagenomics and culture.</title>
        <authorList>
            <person name="Gilroy R."/>
            <person name="Ravi A."/>
            <person name="Getino M."/>
            <person name="Pursley I."/>
            <person name="Horton D.L."/>
            <person name="Alikhan N.F."/>
            <person name="Baker D."/>
            <person name="Gharbi K."/>
            <person name="Hall N."/>
            <person name="Watson M."/>
            <person name="Adriaenssens E.M."/>
            <person name="Foster-Nyarko E."/>
            <person name="Jarju S."/>
            <person name="Secka A."/>
            <person name="Antonio M."/>
            <person name="Oren A."/>
            <person name="Chaudhuri R.R."/>
            <person name="La Ragione R."/>
            <person name="Hildebrand F."/>
            <person name="Pallen M.J."/>
        </authorList>
    </citation>
    <scope>NUCLEOTIDE SEQUENCE</scope>
    <source>
        <strain evidence="3">F6-4510</strain>
    </source>
</reference>
<name>A0A9D9H4V0_9FIRM</name>
<dbReference type="Gene3D" id="2.170.120.30">
    <property type="match status" value="2"/>
</dbReference>
<dbReference type="InterPro" id="IPR012505">
    <property type="entry name" value="YbbR"/>
</dbReference>
<dbReference type="Proteomes" id="UP000823611">
    <property type="component" value="Unassembled WGS sequence"/>
</dbReference>
<dbReference type="AlphaFoldDB" id="A0A9D9H4V0"/>
<dbReference type="Pfam" id="PF07949">
    <property type="entry name" value="YbbR"/>
    <property type="match status" value="2"/>
</dbReference>
<dbReference type="PANTHER" id="PTHR37804">
    <property type="entry name" value="CDAA REGULATORY PROTEIN CDAR"/>
    <property type="match status" value="1"/>
</dbReference>
<keyword evidence="2" id="KW-1133">Transmembrane helix</keyword>
<dbReference type="InterPro" id="IPR053154">
    <property type="entry name" value="c-di-AMP_regulator"/>
</dbReference>
<dbReference type="EMBL" id="JADIMX010000115">
    <property type="protein sequence ID" value="MBO8434888.1"/>
    <property type="molecule type" value="Genomic_DNA"/>
</dbReference>
<accession>A0A9D9H4V0</accession>
<sequence>MKKIREAIMKDIGWKLLSVMIAVGLWFMVINIENPIETRNYTIKINFENEEALSEQGLVVTNLDEIKDTNVIIKVRGERMALDRLSQYRNHIQATADLKKATVSEGNGEFMSLYIEVKLPNSAGSGLEIVSREPAYVPVKIENIVSVERNIEAVINGSTQDGYISKEPEVLPKTVKISGPESLINKVASVKASVNIENPNKNVSIKTSPVAYDSQGNIIDGITFSSDTVTVNIGVNKSKRVLVKATTNGTPLNGYTIDSIQFEPKYIDIVGSEDIIENINEISLPAIDVNGTSSDVEKVYNIKDILPLGVELQSGAVDTVKVIVKIGEQATKDIVVNSSKINLNSNGLNASFVQNSIVLTIRGPKDVINDINANNINGSVDIENLSEGTHNVSISFNLPESVDIVGGNSIDVLIENPNNDSVSDSITDDDSNQGTE</sequence>